<evidence type="ECO:0000256" key="1">
    <source>
        <dbReference type="ARBA" id="ARBA00004196"/>
    </source>
</evidence>
<dbReference type="RefSeq" id="WP_141338589.1">
    <property type="nucleotide sequence ID" value="NZ_JBHMAX010000028.1"/>
</dbReference>
<accession>A0ABV5V635</accession>
<comment type="similarity">
    <text evidence="2">Belongs to the bacterial solute-binding protein 2 family.</text>
</comment>
<dbReference type="Proteomes" id="UP001589613">
    <property type="component" value="Unassembled WGS sequence"/>
</dbReference>
<comment type="caution">
    <text evidence="6">The sequence shown here is derived from an EMBL/GenBank/DDBJ whole genome shotgun (WGS) entry which is preliminary data.</text>
</comment>
<dbReference type="Gene3D" id="3.40.50.2300">
    <property type="match status" value="2"/>
</dbReference>
<dbReference type="InterPro" id="IPR028082">
    <property type="entry name" value="Peripla_BP_I"/>
</dbReference>
<dbReference type="Pfam" id="PF13407">
    <property type="entry name" value="Peripla_BP_4"/>
    <property type="match status" value="1"/>
</dbReference>
<evidence type="ECO:0000256" key="4">
    <source>
        <dbReference type="SAM" id="SignalP"/>
    </source>
</evidence>
<comment type="subcellular location">
    <subcellularLocation>
        <location evidence="1">Cell envelope</location>
    </subcellularLocation>
</comment>
<evidence type="ECO:0000259" key="5">
    <source>
        <dbReference type="Pfam" id="PF13407"/>
    </source>
</evidence>
<dbReference type="InterPro" id="IPR025997">
    <property type="entry name" value="SBP_2_dom"/>
</dbReference>
<keyword evidence="7" id="KW-1185">Reference proteome</keyword>
<dbReference type="PANTHER" id="PTHR46847:SF1">
    <property type="entry name" value="D-ALLOSE-BINDING PERIPLASMIC PROTEIN-RELATED"/>
    <property type="match status" value="1"/>
</dbReference>
<sequence length="330" mass="34561">MRTRTWITLGAVLCGLTLAGCAGEEQESVSVGLITKQEENPYWVSMKDVAQETADDLDVELTTATGASDTDVTSQEAALADMVAEGVDGILIAPTDPVALLPAIQEARDAGVLVLALDTPVDPPEAVDAFFATDNEAAGRSIGEYAAAKADDLGLDPRVVMLNLSGDISSGELRRVGFLEGFGLTEDDPAIVASVDTQGDRDNAAVRMTQVLAEHPDVNVIYTVNEPAALGALAALEAAEVDLDEVVLVSVDGGCRAMREAVRPGDIDATATQYPQNMAREGVRAIAAAVREGETPSGFLDTGSELVSDDPVEGVESRRVEFGIRTCWGN</sequence>
<reference evidence="6 7" key="1">
    <citation type="submission" date="2024-09" db="EMBL/GenBank/DDBJ databases">
        <authorList>
            <person name="Sun Q."/>
            <person name="Mori K."/>
        </authorList>
    </citation>
    <scope>NUCLEOTIDE SEQUENCE [LARGE SCALE GENOMIC DNA]</scope>
    <source>
        <strain evidence="6 7">JCM 12763</strain>
    </source>
</reference>
<evidence type="ECO:0000256" key="3">
    <source>
        <dbReference type="ARBA" id="ARBA00022729"/>
    </source>
</evidence>
<dbReference type="EMBL" id="JBHMAX010000028">
    <property type="protein sequence ID" value="MFB9733247.1"/>
    <property type="molecule type" value="Genomic_DNA"/>
</dbReference>
<gene>
    <name evidence="6" type="ORF">ACFFN0_14460</name>
</gene>
<feature type="chain" id="PRO_5045808578" evidence="4">
    <location>
        <begin position="23"/>
        <end position="330"/>
    </location>
</feature>
<feature type="domain" description="Periplasmic binding protein" evidence="5">
    <location>
        <begin position="31"/>
        <end position="293"/>
    </location>
</feature>
<protein>
    <submittedName>
        <fullName evidence="6">Substrate-binding domain-containing protein</fullName>
    </submittedName>
</protein>
<dbReference type="PANTHER" id="PTHR46847">
    <property type="entry name" value="D-ALLOSE-BINDING PERIPLASMIC PROTEIN-RELATED"/>
    <property type="match status" value="1"/>
</dbReference>
<proteinExistence type="inferred from homology"/>
<evidence type="ECO:0000313" key="6">
    <source>
        <dbReference type="EMBL" id="MFB9733247.1"/>
    </source>
</evidence>
<evidence type="ECO:0000256" key="2">
    <source>
        <dbReference type="ARBA" id="ARBA00007639"/>
    </source>
</evidence>
<organism evidence="6 7">
    <name type="scientific">Ornithinimicrobium kibberense</name>
    <dbReference type="NCBI Taxonomy" id="282060"/>
    <lineage>
        <taxon>Bacteria</taxon>
        <taxon>Bacillati</taxon>
        <taxon>Actinomycetota</taxon>
        <taxon>Actinomycetes</taxon>
        <taxon>Micrococcales</taxon>
        <taxon>Ornithinimicrobiaceae</taxon>
        <taxon>Ornithinimicrobium</taxon>
    </lineage>
</organism>
<evidence type="ECO:0000313" key="7">
    <source>
        <dbReference type="Proteomes" id="UP001589613"/>
    </source>
</evidence>
<feature type="signal peptide" evidence="4">
    <location>
        <begin position="1"/>
        <end position="22"/>
    </location>
</feature>
<dbReference type="PROSITE" id="PS51257">
    <property type="entry name" value="PROKAR_LIPOPROTEIN"/>
    <property type="match status" value="1"/>
</dbReference>
<keyword evidence="3 4" id="KW-0732">Signal</keyword>
<dbReference type="SUPFAM" id="SSF53822">
    <property type="entry name" value="Periplasmic binding protein-like I"/>
    <property type="match status" value="1"/>
</dbReference>
<name>A0ABV5V635_9MICO</name>